<dbReference type="VEuPathDB" id="FungiDB:A9K55_007269"/>
<evidence type="ECO:0000313" key="1">
    <source>
        <dbReference type="EMBL" id="ATY63261.1"/>
    </source>
</evidence>
<sequence>MQQLEIHEVDRASWSHVVRAVAGMKALKVRRLNGFAISLSDIAHSAKVQMLQVPFCRFHRRDVSWFFQDLDTCDFLTHLKLTVEATVCGPESNGAWCCCLPGVCEALPNLPNLTAFHFAPPGGARWSNCHGKKETRNAAVALMESCTKLEYIELYGIAYEARWREADSESPENTWMLLSEAEKQIRQPKFFVED</sequence>
<name>A0A2H4SJH1_CORMI</name>
<gene>
    <name evidence="1" type="ORF">A9K55_007269</name>
</gene>
<dbReference type="EMBL" id="CP023324">
    <property type="protein sequence ID" value="ATY63261.1"/>
    <property type="molecule type" value="Genomic_DNA"/>
</dbReference>
<protein>
    <submittedName>
        <fullName evidence="1">Uncharacterized protein</fullName>
    </submittedName>
</protein>
<proteinExistence type="predicted"/>
<accession>A0A2H4SJH1</accession>
<dbReference type="SUPFAM" id="SSF52047">
    <property type="entry name" value="RNI-like"/>
    <property type="match status" value="1"/>
</dbReference>
<dbReference type="VEuPathDB" id="FungiDB:CCM_07744"/>
<dbReference type="Proteomes" id="UP000323067">
    <property type="component" value="Chromosome vii"/>
</dbReference>
<reference evidence="1 2" key="1">
    <citation type="journal article" date="2017" name="BMC Genomics">
        <title>Chromosome level assembly and secondary metabolite potential of the parasitic fungus Cordyceps militaris.</title>
        <authorList>
            <person name="Kramer G.J."/>
            <person name="Nodwell J.R."/>
        </authorList>
    </citation>
    <scope>NUCLEOTIDE SEQUENCE [LARGE SCALE GENOMIC DNA]</scope>
    <source>
        <strain evidence="1 2">ATCC 34164</strain>
    </source>
</reference>
<organism evidence="1 2">
    <name type="scientific">Cordyceps militaris</name>
    <name type="common">Caterpillar fungus</name>
    <name type="synonym">Clavaria militaris</name>
    <dbReference type="NCBI Taxonomy" id="73501"/>
    <lineage>
        <taxon>Eukaryota</taxon>
        <taxon>Fungi</taxon>
        <taxon>Dikarya</taxon>
        <taxon>Ascomycota</taxon>
        <taxon>Pezizomycotina</taxon>
        <taxon>Sordariomycetes</taxon>
        <taxon>Hypocreomycetidae</taxon>
        <taxon>Hypocreales</taxon>
        <taxon>Cordycipitaceae</taxon>
        <taxon>Cordyceps</taxon>
    </lineage>
</organism>
<dbReference type="AlphaFoldDB" id="A0A2H4SJH1"/>
<evidence type="ECO:0000313" key="2">
    <source>
        <dbReference type="Proteomes" id="UP000323067"/>
    </source>
</evidence>